<comment type="similarity">
    <text evidence="1">Belongs to the UPF0065 (bug) family.</text>
</comment>
<feature type="signal peptide" evidence="2">
    <location>
        <begin position="1"/>
        <end position="21"/>
    </location>
</feature>
<dbReference type="CDD" id="cd07012">
    <property type="entry name" value="PBP2_Bug_TTT"/>
    <property type="match status" value="1"/>
</dbReference>
<proteinExistence type="inferred from homology"/>
<dbReference type="InterPro" id="IPR005064">
    <property type="entry name" value="BUG"/>
</dbReference>
<gene>
    <name evidence="3" type="ORF">EOD42_12920</name>
</gene>
<accession>A0A437MEF0</accession>
<dbReference type="EMBL" id="SACL01000004">
    <property type="protein sequence ID" value="RVT96024.1"/>
    <property type="molecule type" value="Genomic_DNA"/>
</dbReference>
<keyword evidence="2" id="KW-0732">Signal</keyword>
<dbReference type="InterPro" id="IPR042100">
    <property type="entry name" value="Bug_dom1"/>
</dbReference>
<protein>
    <submittedName>
        <fullName evidence="3">Tripartite tricarboxylate transporter substrate binding protein</fullName>
    </submittedName>
</protein>
<dbReference type="PIRSF" id="PIRSF017082">
    <property type="entry name" value="YflP"/>
    <property type="match status" value="1"/>
</dbReference>
<evidence type="ECO:0000256" key="1">
    <source>
        <dbReference type="ARBA" id="ARBA00006987"/>
    </source>
</evidence>
<comment type="caution">
    <text evidence="3">The sequence shown here is derived from an EMBL/GenBank/DDBJ whole genome shotgun (WGS) entry which is preliminary data.</text>
</comment>
<evidence type="ECO:0000256" key="2">
    <source>
        <dbReference type="SAM" id="SignalP"/>
    </source>
</evidence>
<keyword evidence="4" id="KW-1185">Reference proteome</keyword>
<dbReference type="SUPFAM" id="SSF53850">
    <property type="entry name" value="Periplasmic binding protein-like II"/>
    <property type="match status" value="1"/>
</dbReference>
<dbReference type="PANTHER" id="PTHR42928:SF5">
    <property type="entry name" value="BLR1237 PROTEIN"/>
    <property type="match status" value="1"/>
</dbReference>
<evidence type="ECO:0000313" key="3">
    <source>
        <dbReference type="EMBL" id="RVT96024.1"/>
    </source>
</evidence>
<feature type="chain" id="PRO_5019019969" evidence="2">
    <location>
        <begin position="22"/>
        <end position="317"/>
    </location>
</feature>
<evidence type="ECO:0000313" key="4">
    <source>
        <dbReference type="Proteomes" id="UP000282957"/>
    </source>
</evidence>
<dbReference type="OrthoDB" id="7250553at2"/>
<dbReference type="Gene3D" id="3.40.190.10">
    <property type="entry name" value="Periplasmic binding protein-like II"/>
    <property type="match status" value="1"/>
</dbReference>
<dbReference type="RefSeq" id="WP_127787958.1">
    <property type="nucleotide sequence ID" value="NZ_SACL01000004.1"/>
</dbReference>
<dbReference type="Gene3D" id="3.40.190.150">
    <property type="entry name" value="Bordetella uptake gene, domain 1"/>
    <property type="match status" value="1"/>
</dbReference>
<dbReference type="PANTHER" id="PTHR42928">
    <property type="entry name" value="TRICARBOXYLATE-BINDING PROTEIN"/>
    <property type="match status" value="1"/>
</dbReference>
<dbReference type="Proteomes" id="UP000282957">
    <property type="component" value="Unassembled WGS sequence"/>
</dbReference>
<name>A0A437MEF0_9PROT</name>
<reference evidence="3 4" key="1">
    <citation type="submission" date="2019-01" db="EMBL/GenBank/DDBJ databases">
        <authorList>
            <person name="Chen W.-M."/>
        </authorList>
    </citation>
    <scope>NUCLEOTIDE SEQUENCE [LARGE SCALE GENOMIC DNA]</scope>
    <source>
        <strain evidence="3 4">CCP-6</strain>
    </source>
</reference>
<sequence>MITRRTALAMPALLAATPALAQWQPDHALTMIVAYAAGGGTDVAARTIARFMERELGQPIVVQNRAGAGGEIGFTELARSRPDGYTIGFVNTPSIVTLPIERRPRFTLNDFQLIANIVDDPGGLWVRSDSDIMDFAGLIAAARQRPGQLGYGTTGVGSDDHLAVLALERATGAQFLHVPFGGSAQVKQNLVSRAIPIASMNMAEGLTEMSQGLLRPLAQMGNTRWSEAPTVPTLKELGFDVVEGSMRGMAAPAGIPPEALTRISAALRATVDNPEFQRIARQQFLPLRFLGPDDFRKELEKLRDGYQALWNLHPWRE</sequence>
<organism evidence="3 4">
    <name type="scientific">Rhodovarius crocodyli</name>
    <dbReference type="NCBI Taxonomy" id="1979269"/>
    <lineage>
        <taxon>Bacteria</taxon>
        <taxon>Pseudomonadati</taxon>
        <taxon>Pseudomonadota</taxon>
        <taxon>Alphaproteobacteria</taxon>
        <taxon>Acetobacterales</taxon>
        <taxon>Roseomonadaceae</taxon>
        <taxon>Rhodovarius</taxon>
    </lineage>
</organism>
<dbReference type="Pfam" id="PF03401">
    <property type="entry name" value="TctC"/>
    <property type="match status" value="1"/>
</dbReference>
<dbReference type="AlphaFoldDB" id="A0A437MEF0"/>